<organism evidence="1 2">
    <name type="scientific">Lacinutrix neustonica</name>
    <dbReference type="NCBI Taxonomy" id="2980107"/>
    <lineage>
        <taxon>Bacteria</taxon>
        <taxon>Pseudomonadati</taxon>
        <taxon>Bacteroidota</taxon>
        <taxon>Flavobacteriia</taxon>
        <taxon>Flavobacteriales</taxon>
        <taxon>Flavobacteriaceae</taxon>
        <taxon>Lacinutrix</taxon>
    </lineage>
</organism>
<proteinExistence type="predicted"/>
<gene>
    <name evidence="1" type="ORF">N7U66_09555</name>
</gene>
<dbReference type="RefSeq" id="WP_267678301.1">
    <property type="nucleotide sequence ID" value="NZ_CP113088.1"/>
</dbReference>
<protein>
    <submittedName>
        <fullName evidence="1">Uncharacterized protein</fullName>
    </submittedName>
</protein>
<keyword evidence="2" id="KW-1185">Reference proteome</keyword>
<accession>A0A9E8SEX1</accession>
<dbReference type="AlphaFoldDB" id="A0A9E8SEX1"/>
<dbReference type="Proteomes" id="UP001164705">
    <property type="component" value="Chromosome"/>
</dbReference>
<name>A0A9E8SEX1_9FLAO</name>
<evidence type="ECO:0000313" key="1">
    <source>
        <dbReference type="EMBL" id="WAC03666.1"/>
    </source>
</evidence>
<evidence type="ECO:0000313" key="2">
    <source>
        <dbReference type="Proteomes" id="UP001164705"/>
    </source>
</evidence>
<reference evidence="1" key="1">
    <citation type="submission" date="2022-11" db="EMBL/GenBank/DDBJ databases">
        <title>Lacinutrix neustonica HL-RS19T sp. nov., isolated from the surface microlayer sample of brackish Lake Shihwa.</title>
        <authorList>
            <person name="Choi J.Y."/>
            <person name="Hwang C.Y."/>
        </authorList>
    </citation>
    <scope>NUCLEOTIDE SEQUENCE</scope>
    <source>
        <strain evidence="1">HL-RS19</strain>
    </source>
</reference>
<sequence length="414" mass="47565">MLENTNNIIGIKALINGKGFDFKGKIVDSKNAEVVSFKNEYLGMSKCSFYYKASERYEAIFDINDTTYRVKLQKAKRLGLVLKVINSQERKDVLSIELQTNSYSINNTENNYTLLFHQKNKLSGYTEISLKDTMKLKLELQKEGLFNGVNSVTVFKNKQPVLERKFFNYKEDEKLKITCSELKTQKDSLVYKLSLNKIGEKANLSVSVFSETAGYNQINTIESAFLLTPYVKGYVENPQYYFNSTNKTANEDLDLLLLTQGWTQYSTEEYLKQLNPDYKYNFELGFNLEGRVSPVMSNRLALISKKNQLIVETFLKNDTKFSFKKLLIYEGDSIKVAFLGGENGNKAIKPRNIYFDTVVKRKNVLSRKFHSDFIKSEDKKIELLAEDNYRGLNVSNITELGEVKLKGKKEASSI</sequence>
<dbReference type="EMBL" id="CP113088">
    <property type="protein sequence ID" value="WAC03666.1"/>
    <property type="molecule type" value="Genomic_DNA"/>
</dbReference>
<dbReference type="KEGG" id="lnu:N7U66_09555"/>